<dbReference type="SUPFAM" id="SSF53649">
    <property type="entry name" value="Alkaline phosphatase-like"/>
    <property type="match status" value="1"/>
</dbReference>
<accession>A0A9X0CE08</accession>
<dbReference type="AlphaFoldDB" id="A0A9X0CE08"/>
<sequence length="242" mass="27325">MKDYEIVEQPTILENLTMRFTDEAVDFLRANKDNPFLLYVPFAKVHTPLFNTESFVNHSIHGPYGDNVEEMDWSVGQIMAAVEELGLKENTFVYFTSDNGASVEKIHNGGGWNGIYKGGKGQCWEGGVRMPTIVSWPGHIPTGISLDEVTSTMDLLPTVCKLTGEDPPDDRIVDGKDLLPLLTNQTQQSSHEFIFHYCGDQVHAVRYHPNNSDTVWKAHFMTPNWTEGIESCLDKNLRKTYL</sequence>
<dbReference type="Pfam" id="PF00884">
    <property type="entry name" value="Sulfatase"/>
    <property type="match status" value="1"/>
</dbReference>
<dbReference type="InterPro" id="IPR017850">
    <property type="entry name" value="Alkaline_phosphatase_core_sf"/>
</dbReference>
<dbReference type="InterPro" id="IPR000917">
    <property type="entry name" value="Sulfatase_N"/>
</dbReference>
<dbReference type="Gene3D" id="3.30.1120.10">
    <property type="match status" value="1"/>
</dbReference>
<keyword evidence="5" id="KW-1185">Reference proteome</keyword>
<name>A0A9X0CE08_9CNID</name>
<organism evidence="4 5">
    <name type="scientific">Desmophyllum pertusum</name>
    <dbReference type="NCBI Taxonomy" id="174260"/>
    <lineage>
        <taxon>Eukaryota</taxon>
        <taxon>Metazoa</taxon>
        <taxon>Cnidaria</taxon>
        <taxon>Anthozoa</taxon>
        <taxon>Hexacorallia</taxon>
        <taxon>Scleractinia</taxon>
        <taxon>Caryophylliina</taxon>
        <taxon>Caryophylliidae</taxon>
        <taxon>Desmophyllum</taxon>
    </lineage>
</organism>
<reference evidence="4" key="1">
    <citation type="submission" date="2023-01" db="EMBL/GenBank/DDBJ databases">
        <title>Genome assembly of the deep-sea coral Lophelia pertusa.</title>
        <authorList>
            <person name="Herrera S."/>
            <person name="Cordes E."/>
        </authorList>
    </citation>
    <scope>NUCLEOTIDE SEQUENCE</scope>
    <source>
        <strain evidence="4">USNM1676648</strain>
        <tissue evidence="4">Polyp</tissue>
    </source>
</reference>
<dbReference type="PANTHER" id="PTHR42693:SF49">
    <property type="entry name" value="SULFATASE N-TERMINAL DOMAIN-CONTAINING PROTEIN"/>
    <property type="match status" value="1"/>
</dbReference>
<dbReference type="GO" id="GO:0004065">
    <property type="term" value="F:arylsulfatase activity"/>
    <property type="evidence" value="ECO:0007669"/>
    <property type="project" value="TreeGrafter"/>
</dbReference>
<comment type="similarity">
    <text evidence="2">Belongs to the sulfatase family.</text>
</comment>
<gene>
    <name evidence="4" type="ORF">OS493_024497</name>
</gene>
<evidence type="ECO:0000256" key="1">
    <source>
        <dbReference type="ARBA" id="ARBA00001913"/>
    </source>
</evidence>
<dbReference type="EMBL" id="MU827796">
    <property type="protein sequence ID" value="KAJ7328577.1"/>
    <property type="molecule type" value="Genomic_DNA"/>
</dbReference>
<dbReference type="Proteomes" id="UP001163046">
    <property type="component" value="Unassembled WGS sequence"/>
</dbReference>
<dbReference type="PANTHER" id="PTHR42693">
    <property type="entry name" value="ARYLSULFATASE FAMILY MEMBER"/>
    <property type="match status" value="1"/>
</dbReference>
<evidence type="ECO:0000313" key="5">
    <source>
        <dbReference type="Proteomes" id="UP001163046"/>
    </source>
</evidence>
<evidence type="ECO:0000313" key="4">
    <source>
        <dbReference type="EMBL" id="KAJ7328577.1"/>
    </source>
</evidence>
<protein>
    <recommendedName>
        <fullName evidence="3">Sulfatase N-terminal domain-containing protein</fullName>
    </recommendedName>
</protein>
<proteinExistence type="inferred from homology"/>
<dbReference type="OrthoDB" id="5983437at2759"/>
<feature type="domain" description="Sulfatase N-terminal" evidence="3">
    <location>
        <begin position="14"/>
        <end position="164"/>
    </location>
</feature>
<comment type="caution">
    <text evidence="4">The sequence shown here is derived from an EMBL/GenBank/DDBJ whole genome shotgun (WGS) entry which is preliminary data.</text>
</comment>
<evidence type="ECO:0000259" key="3">
    <source>
        <dbReference type="Pfam" id="PF00884"/>
    </source>
</evidence>
<comment type="cofactor">
    <cofactor evidence="1">
        <name>Ca(2+)</name>
        <dbReference type="ChEBI" id="CHEBI:29108"/>
    </cofactor>
</comment>
<dbReference type="Pfam" id="PF14707">
    <property type="entry name" value="Sulfatase_C"/>
    <property type="match status" value="1"/>
</dbReference>
<evidence type="ECO:0000256" key="2">
    <source>
        <dbReference type="ARBA" id="ARBA00008779"/>
    </source>
</evidence>
<dbReference type="InterPro" id="IPR050738">
    <property type="entry name" value="Sulfatase"/>
</dbReference>
<dbReference type="Gene3D" id="3.40.720.10">
    <property type="entry name" value="Alkaline Phosphatase, subunit A"/>
    <property type="match status" value="1"/>
</dbReference>